<keyword evidence="1" id="KW-1003">Cell membrane</keyword>
<feature type="transmembrane region" description="Helical" evidence="1">
    <location>
        <begin position="117"/>
        <end position="137"/>
    </location>
</feature>
<reference evidence="2 3" key="1">
    <citation type="journal article" date="2019" name="Int. J. Syst. Evol. Microbiol.">
        <title>The Global Catalogue of Microorganisms (GCM) 10K type strain sequencing project: providing services to taxonomists for standard genome sequencing and annotation.</title>
        <authorList>
            <consortium name="The Broad Institute Genomics Platform"/>
            <consortium name="The Broad Institute Genome Sequencing Center for Infectious Disease"/>
            <person name="Wu L."/>
            <person name="Ma J."/>
        </authorList>
    </citation>
    <scope>NUCLEOTIDE SEQUENCE [LARGE SCALE GENOMIC DNA]</scope>
    <source>
        <strain evidence="2 3">PSR21</strain>
    </source>
</reference>
<evidence type="ECO:0000256" key="1">
    <source>
        <dbReference type="HAMAP-Rule" id="MF_02088"/>
    </source>
</evidence>
<keyword evidence="1" id="KW-0472">Membrane</keyword>
<keyword evidence="1" id="KW-0813">Transport</keyword>
<evidence type="ECO:0000313" key="2">
    <source>
        <dbReference type="EMBL" id="MFC7317451.1"/>
    </source>
</evidence>
<comment type="similarity">
    <text evidence="1">Belongs to the vitamin uptake transporter (VUT/ECF) (TC 2.A.88) family. Q precursor transporter subfamily.</text>
</comment>
<dbReference type="Proteomes" id="UP001596547">
    <property type="component" value="Unassembled WGS sequence"/>
</dbReference>
<organism evidence="2 3">
    <name type="scientific">Halomarina halobia</name>
    <dbReference type="NCBI Taxonomy" id="3033386"/>
    <lineage>
        <taxon>Archaea</taxon>
        <taxon>Methanobacteriati</taxon>
        <taxon>Methanobacteriota</taxon>
        <taxon>Stenosarchaea group</taxon>
        <taxon>Halobacteria</taxon>
        <taxon>Halobacteriales</taxon>
        <taxon>Natronomonadaceae</taxon>
        <taxon>Halomarina</taxon>
    </lineage>
</organism>
<dbReference type="PANTHER" id="PTHR34300:SF2">
    <property type="entry name" value="QUEUOSINE PRECURSOR TRANSPORTER-RELATED"/>
    <property type="match status" value="1"/>
</dbReference>
<proteinExistence type="inferred from homology"/>
<dbReference type="GO" id="GO:0005886">
    <property type="term" value="C:plasma membrane"/>
    <property type="evidence" value="ECO:0007669"/>
    <property type="project" value="UniProtKB-SubCell"/>
</dbReference>
<dbReference type="GeneID" id="79315879"/>
<dbReference type="NCBIfam" id="TIGR00697">
    <property type="entry name" value="queuosine precursor transporter"/>
    <property type="match status" value="1"/>
</dbReference>
<protein>
    <recommendedName>
        <fullName evidence="1">Probable queuosine precursor transporter</fullName>
        <shortName evidence="1">Q precursor transporter</shortName>
    </recommendedName>
</protein>
<keyword evidence="3" id="KW-1185">Reference proteome</keyword>
<sequence>MSRRSDADGLAVPLPALGLVALFVTALVTAQLTASKVLMFALPVALPVTGDALVLPGAALAYALTFFASDCVAELYGKRTAQAVVNVGFAMNFVMLALVWSTILAPAAPASVPPGQFATVLGASTSIVAGSLLAYLVSQNWDVLVFHRLREWTDGEALWLRNVGSTATSQLLDTLIFVGVAFWLAPELLGGQSLPGGVLASLIVGQYLLKLLIALVDTPFVYAVVGAVRSRNARAEPTLGD</sequence>
<feature type="transmembrane region" description="Helical" evidence="1">
    <location>
        <begin position="54"/>
        <end position="76"/>
    </location>
</feature>
<dbReference type="InterPro" id="IPR003744">
    <property type="entry name" value="YhhQ"/>
</dbReference>
<name>A0ABD6AAT9_9EURY</name>
<dbReference type="PANTHER" id="PTHR34300">
    <property type="entry name" value="QUEUOSINE PRECURSOR TRANSPORTER-RELATED"/>
    <property type="match status" value="1"/>
</dbReference>
<accession>A0ABD6AAT9</accession>
<dbReference type="AlphaFoldDB" id="A0ABD6AAT9"/>
<keyword evidence="1" id="KW-0812">Transmembrane</keyword>
<feature type="transmembrane region" description="Helical" evidence="1">
    <location>
        <begin position="83"/>
        <end position="105"/>
    </location>
</feature>
<dbReference type="Pfam" id="PF02592">
    <property type="entry name" value="Vut_1"/>
    <property type="match status" value="1"/>
</dbReference>
<comment type="caution">
    <text evidence="2">The sequence shown here is derived from an EMBL/GenBank/DDBJ whole genome shotgun (WGS) entry which is preliminary data.</text>
</comment>
<gene>
    <name evidence="2" type="ORF">ACFQPE_11720</name>
</gene>
<comment type="subcellular location">
    <subcellularLocation>
        <location evidence="1">Cell membrane</location>
        <topology evidence="1">Multi-pass membrane protein</topology>
    </subcellularLocation>
</comment>
<comment type="function">
    <text evidence="1">Involved in the import of queuosine (Q) precursors, required for Q precursor salvage.</text>
</comment>
<dbReference type="EMBL" id="JBHTBF010000002">
    <property type="protein sequence ID" value="MFC7317451.1"/>
    <property type="molecule type" value="Genomic_DNA"/>
</dbReference>
<feature type="transmembrane region" description="Helical" evidence="1">
    <location>
        <begin position="204"/>
        <end position="225"/>
    </location>
</feature>
<dbReference type="RefSeq" id="WP_276303301.1">
    <property type="nucleotide sequence ID" value="NZ_CP119992.1"/>
</dbReference>
<dbReference type="HAMAP" id="MF_02088">
    <property type="entry name" value="Q_prec_transport"/>
    <property type="match status" value="1"/>
</dbReference>
<feature type="transmembrane region" description="Helical" evidence="1">
    <location>
        <begin position="158"/>
        <end position="184"/>
    </location>
</feature>
<keyword evidence="1" id="KW-1133">Transmembrane helix</keyword>
<evidence type="ECO:0000313" key="3">
    <source>
        <dbReference type="Proteomes" id="UP001596547"/>
    </source>
</evidence>
<dbReference type="GO" id="GO:0022857">
    <property type="term" value="F:transmembrane transporter activity"/>
    <property type="evidence" value="ECO:0007669"/>
    <property type="project" value="UniProtKB-UniRule"/>
</dbReference>